<dbReference type="InterPro" id="IPR050307">
    <property type="entry name" value="Sterol_Desaturase_Related"/>
</dbReference>
<feature type="transmembrane region" description="Helical" evidence="5">
    <location>
        <begin position="51"/>
        <end position="70"/>
    </location>
</feature>
<dbReference type="Proteomes" id="UP001180825">
    <property type="component" value="Unassembled WGS sequence"/>
</dbReference>
<evidence type="ECO:0000256" key="2">
    <source>
        <dbReference type="ARBA" id="ARBA00022692"/>
    </source>
</evidence>
<feature type="transmembrane region" description="Helical" evidence="5">
    <location>
        <begin position="203"/>
        <end position="221"/>
    </location>
</feature>
<keyword evidence="4 5" id="KW-0472">Membrane</keyword>
<dbReference type="Pfam" id="PF04116">
    <property type="entry name" value="FA_hydroxylase"/>
    <property type="match status" value="1"/>
</dbReference>
<sequence length="300" mass="33617">MFKRALSRMATLALLVEEIAMKVSSLVRYGSYPGVMALMLLGVAATPERGFAFAWLAALVASGLLVVALLERRFPFESRWQAADLDFPADVAHAVVNLAVMHAAVLGFALMRDLTGYEGLGWPGDWPYLAEVFLAGLPLDLSLYAVHRLSHRHGILWRFHSIHHSSRRLYWLNGERRHPLHAALMASPGLLVLGVLGTPAEVVGGWFAILAVHLAFQHANLDYRLGPFRYLLGVAELHRWHHRERFEDAQVNFGEFWLIWDHVFGTFYQPSAPLGPIGIEGDPVPHGYGQQIVYPFRTNI</sequence>
<evidence type="ECO:0000256" key="1">
    <source>
        <dbReference type="ARBA" id="ARBA00004370"/>
    </source>
</evidence>
<keyword evidence="8" id="KW-1185">Reference proteome</keyword>
<proteinExistence type="predicted"/>
<keyword evidence="3 5" id="KW-1133">Transmembrane helix</keyword>
<feature type="domain" description="Fatty acid hydroxylase" evidence="6">
    <location>
        <begin position="134"/>
        <end position="266"/>
    </location>
</feature>
<dbReference type="EMBL" id="JAVDXV010000014">
    <property type="protein sequence ID" value="MDR7336176.1"/>
    <property type="molecule type" value="Genomic_DNA"/>
</dbReference>
<name>A0ABU2AG55_9BURK</name>
<evidence type="ECO:0000256" key="4">
    <source>
        <dbReference type="ARBA" id="ARBA00023136"/>
    </source>
</evidence>
<evidence type="ECO:0000259" key="6">
    <source>
        <dbReference type="Pfam" id="PF04116"/>
    </source>
</evidence>
<feature type="transmembrane region" description="Helical" evidence="5">
    <location>
        <begin position="91"/>
        <end position="111"/>
    </location>
</feature>
<dbReference type="PANTHER" id="PTHR11863">
    <property type="entry name" value="STEROL DESATURASE"/>
    <property type="match status" value="1"/>
</dbReference>
<dbReference type="RefSeq" id="WP_310333171.1">
    <property type="nucleotide sequence ID" value="NZ_JAVDXV010000014.1"/>
</dbReference>
<reference evidence="7 8" key="1">
    <citation type="submission" date="2023-07" db="EMBL/GenBank/DDBJ databases">
        <title>Sorghum-associated microbial communities from plants grown in Nebraska, USA.</title>
        <authorList>
            <person name="Schachtman D."/>
        </authorList>
    </citation>
    <scope>NUCLEOTIDE SEQUENCE [LARGE SCALE GENOMIC DNA]</scope>
    <source>
        <strain evidence="7 8">BE316</strain>
    </source>
</reference>
<protein>
    <submittedName>
        <fullName evidence="7">Sterol desaturase/sphingolipid hydroxylase (Fatty acid hydroxylase superfamily)</fullName>
    </submittedName>
</protein>
<comment type="subcellular location">
    <subcellularLocation>
        <location evidence="1">Membrane</location>
    </subcellularLocation>
</comment>
<keyword evidence="2 5" id="KW-0812">Transmembrane</keyword>
<dbReference type="InterPro" id="IPR006694">
    <property type="entry name" value="Fatty_acid_hydroxylase"/>
</dbReference>
<gene>
    <name evidence="7" type="ORF">J2X21_005349</name>
</gene>
<evidence type="ECO:0000313" key="7">
    <source>
        <dbReference type="EMBL" id="MDR7336176.1"/>
    </source>
</evidence>
<organism evidence="7 8">
    <name type="scientific">Roseateles asaccharophilus</name>
    <dbReference type="NCBI Taxonomy" id="582607"/>
    <lineage>
        <taxon>Bacteria</taxon>
        <taxon>Pseudomonadati</taxon>
        <taxon>Pseudomonadota</taxon>
        <taxon>Betaproteobacteria</taxon>
        <taxon>Burkholderiales</taxon>
        <taxon>Sphaerotilaceae</taxon>
        <taxon>Roseateles</taxon>
    </lineage>
</organism>
<evidence type="ECO:0000256" key="5">
    <source>
        <dbReference type="SAM" id="Phobius"/>
    </source>
</evidence>
<evidence type="ECO:0000313" key="8">
    <source>
        <dbReference type="Proteomes" id="UP001180825"/>
    </source>
</evidence>
<accession>A0ABU2AG55</accession>
<evidence type="ECO:0000256" key="3">
    <source>
        <dbReference type="ARBA" id="ARBA00022989"/>
    </source>
</evidence>
<comment type="caution">
    <text evidence="7">The sequence shown here is derived from an EMBL/GenBank/DDBJ whole genome shotgun (WGS) entry which is preliminary data.</text>
</comment>
<feature type="transmembrane region" description="Helical" evidence="5">
    <location>
        <begin position="26"/>
        <end position="45"/>
    </location>
</feature>